<evidence type="ECO:0000256" key="3">
    <source>
        <dbReference type="ARBA" id="ARBA00022737"/>
    </source>
</evidence>
<evidence type="ECO:0000313" key="7">
    <source>
        <dbReference type="Proteomes" id="UP000736164"/>
    </source>
</evidence>
<dbReference type="GO" id="GO:0070062">
    <property type="term" value="C:extracellular exosome"/>
    <property type="evidence" value="ECO:0007669"/>
    <property type="project" value="TreeGrafter"/>
</dbReference>
<dbReference type="SMART" id="SM01394">
    <property type="entry name" value="S_100"/>
    <property type="match status" value="1"/>
</dbReference>
<dbReference type="InterPro" id="IPR013787">
    <property type="entry name" value="S100_Ca-bd_sub"/>
</dbReference>
<dbReference type="PANTHER" id="PTHR11639:SF134">
    <property type="entry name" value="PROTEIN S100-A1-RELATED"/>
    <property type="match status" value="1"/>
</dbReference>
<dbReference type="GO" id="GO:0046914">
    <property type="term" value="F:transition metal ion binding"/>
    <property type="evidence" value="ECO:0007669"/>
    <property type="project" value="InterPro"/>
</dbReference>
<dbReference type="PANTHER" id="PTHR11639">
    <property type="entry name" value="S100 CALCIUM-BINDING PROTEIN"/>
    <property type="match status" value="1"/>
</dbReference>
<feature type="non-terminal residue" evidence="6">
    <location>
        <position position="88"/>
    </location>
</feature>
<feature type="non-terminal residue" evidence="6">
    <location>
        <position position="1"/>
    </location>
</feature>
<dbReference type="Proteomes" id="UP000736164">
    <property type="component" value="Unassembled WGS sequence"/>
</dbReference>
<sequence length="88" mass="9871">MSQLENAMAMIMQVFDKYASTDGKKQTLTKAELKTMMEKELPAFLKAAKNQDEADKLMKALDHNGDSEVDFNEFVILVAALTCACHNR</sequence>
<dbReference type="GO" id="GO:0043542">
    <property type="term" value="P:endothelial cell migration"/>
    <property type="evidence" value="ECO:0007669"/>
    <property type="project" value="TreeGrafter"/>
</dbReference>
<name>A0A8J7P0Y8_ATRSP</name>
<reference evidence="6" key="1">
    <citation type="journal article" date="2021" name="Cell">
        <title>Tracing the genetic footprints of vertebrate landing in non-teleost ray-finned fishes.</title>
        <authorList>
            <person name="Bi X."/>
            <person name="Wang K."/>
            <person name="Yang L."/>
            <person name="Pan H."/>
            <person name="Jiang H."/>
            <person name="Wei Q."/>
            <person name="Fang M."/>
            <person name="Yu H."/>
            <person name="Zhu C."/>
            <person name="Cai Y."/>
            <person name="He Y."/>
            <person name="Gan X."/>
            <person name="Zeng H."/>
            <person name="Yu D."/>
            <person name="Zhu Y."/>
            <person name="Jiang H."/>
            <person name="Qiu Q."/>
            <person name="Yang H."/>
            <person name="Zhang Y.E."/>
            <person name="Wang W."/>
            <person name="Zhu M."/>
            <person name="He S."/>
            <person name="Zhang G."/>
        </authorList>
    </citation>
    <scope>NUCLEOTIDE SEQUENCE</scope>
    <source>
        <strain evidence="6">Allg_001</strain>
    </source>
</reference>
<feature type="domain" description="EF-hand" evidence="5">
    <location>
        <begin position="49"/>
        <end position="84"/>
    </location>
</feature>
<comment type="similarity">
    <text evidence="1">Belongs to the S-100 family.</text>
</comment>
<keyword evidence="2" id="KW-0479">Metal-binding</keyword>
<dbReference type="PROSITE" id="PS00303">
    <property type="entry name" value="S100_CABP"/>
    <property type="match status" value="1"/>
</dbReference>
<proteinExistence type="inferred from homology"/>
<dbReference type="InterPro" id="IPR011992">
    <property type="entry name" value="EF-hand-dom_pair"/>
</dbReference>
<dbReference type="EMBL" id="JAAWVO010056987">
    <property type="protein sequence ID" value="MBN3321864.1"/>
    <property type="molecule type" value="Genomic_DNA"/>
</dbReference>
<dbReference type="Pfam" id="PF01023">
    <property type="entry name" value="S_100"/>
    <property type="match status" value="1"/>
</dbReference>
<evidence type="ECO:0000256" key="2">
    <source>
        <dbReference type="ARBA" id="ARBA00022723"/>
    </source>
</evidence>
<dbReference type="PROSITE" id="PS50222">
    <property type="entry name" value="EF_HAND_2"/>
    <property type="match status" value="1"/>
</dbReference>
<evidence type="ECO:0000259" key="5">
    <source>
        <dbReference type="PROSITE" id="PS50222"/>
    </source>
</evidence>
<dbReference type="GO" id="GO:0048306">
    <property type="term" value="F:calcium-dependent protein binding"/>
    <property type="evidence" value="ECO:0007669"/>
    <property type="project" value="TreeGrafter"/>
</dbReference>
<dbReference type="InterPro" id="IPR002048">
    <property type="entry name" value="EF_hand_dom"/>
</dbReference>
<dbReference type="GO" id="GO:0005509">
    <property type="term" value="F:calcium ion binding"/>
    <property type="evidence" value="ECO:0007669"/>
    <property type="project" value="InterPro"/>
</dbReference>
<dbReference type="InterPro" id="IPR034325">
    <property type="entry name" value="S-100_dom"/>
</dbReference>
<keyword evidence="3" id="KW-0677">Repeat</keyword>
<dbReference type="GO" id="GO:0005737">
    <property type="term" value="C:cytoplasm"/>
    <property type="evidence" value="ECO:0007669"/>
    <property type="project" value="TreeGrafter"/>
</dbReference>
<comment type="caution">
    <text evidence="6">The sequence shown here is derived from an EMBL/GenBank/DDBJ whole genome shotgun (WGS) entry which is preliminary data.</text>
</comment>
<evidence type="ECO:0000256" key="4">
    <source>
        <dbReference type="ARBA" id="ARBA00022837"/>
    </source>
</evidence>
<accession>A0A8J7P0Y8</accession>
<evidence type="ECO:0000256" key="1">
    <source>
        <dbReference type="ARBA" id="ARBA00007323"/>
    </source>
</evidence>
<dbReference type="InterPro" id="IPR001751">
    <property type="entry name" value="S100/CaBP7/8-like_CS"/>
</dbReference>
<organism evidence="6 7">
    <name type="scientific">Atractosteus spatula</name>
    <name type="common">Alligator gar</name>
    <name type="synonym">Lepisosteus spatula</name>
    <dbReference type="NCBI Taxonomy" id="7917"/>
    <lineage>
        <taxon>Eukaryota</taxon>
        <taxon>Metazoa</taxon>
        <taxon>Chordata</taxon>
        <taxon>Craniata</taxon>
        <taxon>Vertebrata</taxon>
        <taxon>Euteleostomi</taxon>
        <taxon>Actinopterygii</taxon>
        <taxon>Neopterygii</taxon>
        <taxon>Holostei</taxon>
        <taxon>Semionotiformes</taxon>
        <taxon>Lepisosteidae</taxon>
        <taxon>Atractosteus</taxon>
    </lineage>
</organism>
<dbReference type="FunFam" id="1.10.238.10:FF:000044">
    <property type="entry name" value="Protein S100"/>
    <property type="match status" value="1"/>
</dbReference>
<protein>
    <submittedName>
        <fullName evidence="6">S100P protein</fullName>
    </submittedName>
</protein>
<dbReference type="SUPFAM" id="SSF47473">
    <property type="entry name" value="EF-hand"/>
    <property type="match status" value="1"/>
</dbReference>
<gene>
    <name evidence="6" type="primary">S100p</name>
    <name evidence="6" type="ORF">GTO95_0011537</name>
</gene>
<keyword evidence="4" id="KW-0106">Calcium</keyword>
<keyword evidence="7" id="KW-1185">Reference proteome</keyword>
<dbReference type="CDD" id="cd00213">
    <property type="entry name" value="S-100"/>
    <property type="match status" value="1"/>
</dbReference>
<dbReference type="AlphaFoldDB" id="A0A8J7P0Y8"/>
<dbReference type="Gene3D" id="1.10.238.10">
    <property type="entry name" value="EF-hand"/>
    <property type="match status" value="1"/>
</dbReference>
<evidence type="ECO:0000313" key="6">
    <source>
        <dbReference type="EMBL" id="MBN3321864.1"/>
    </source>
</evidence>